<keyword evidence="2" id="KW-0169">Cobalamin biosynthesis</keyword>
<dbReference type="InterPro" id="IPR050714">
    <property type="entry name" value="Cobalamin_biosynth_MTase"/>
</dbReference>
<dbReference type="AlphaFoldDB" id="A0A1W2CBK6"/>
<accession>A0A1W2CBK6</accession>
<reference evidence="7 8" key="1">
    <citation type="submission" date="2017-04" db="EMBL/GenBank/DDBJ databases">
        <authorList>
            <person name="Afonso C.L."/>
            <person name="Miller P.J."/>
            <person name="Scott M.A."/>
            <person name="Spackman E."/>
            <person name="Goraichik I."/>
            <person name="Dimitrov K.M."/>
            <person name="Suarez D.L."/>
            <person name="Swayne D.E."/>
        </authorList>
    </citation>
    <scope>NUCLEOTIDE SEQUENCE [LARGE SCALE GENOMIC DNA]</scope>
    <source>
        <strain evidence="7 8">CGMCC 1.10972</strain>
    </source>
</reference>
<sequence>MTRDGEPWLTIVGIGEDGLSALSDEAHMALAGAEAIFGGERHLSMLGSSHAEQFVWTTPFSDNLDAIEDWEDRRVVVLASGDPMWFGVGAILVKRFGTEAVTILPGLSAFQLAAARLGWALADVACLTAHGRPVEALMRSVLPGARLLVLTGGEEGPRDIARLLTSRGYGQSRLVICEAMGGYRERLRTTSAGAYDFDDVDPLNVVAVECKAGLAAEPRPCVAGLPDDAFVHDGKMTKRVLRALAISALAPLPGQRLWDVGAGSGSIAIEWLRAGTRLSAIAIEPRPERCAMIAENALTLGTPELLILEGEAPEALADLPSPDAIFIGGGLTDGVFQACWAALRPGGRLAAHAVTLESEAILIELHARFGGELMRIAVETAAPVGPYHAFKPSMTVVHWHVERPLGASLRRGEGPA</sequence>
<dbReference type="SUPFAM" id="SSF53790">
    <property type="entry name" value="Tetrapyrrole methylase"/>
    <property type="match status" value="1"/>
</dbReference>
<dbReference type="CDD" id="cd02440">
    <property type="entry name" value="AdoMet_MTases"/>
    <property type="match status" value="1"/>
</dbReference>
<dbReference type="CDD" id="cd11644">
    <property type="entry name" value="Precorrin-6Y-MT"/>
    <property type="match status" value="1"/>
</dbReference>
<dbReference type="STRING" id="937218.SAMN06297251_10990"/>
<dbReference type="Pfam" id="PF00590">
    <property type="entry name" value="TP_methylase"/>
    <property type="match status" value="1"/>
</dbReference>
<dbReference type="GO" id="GO:0009236">
    <property type="term" value="P:cobalamin biosynthetic process"/>
    <property type="evidence" value="ECO:0007669"/>
    <property type="project" value="UniProtKB-UniPathway"/>
</dbReference>
<dbReference type="NCBIfam" id="TIGR02467">
    <property type="entry name" value="CbiE"/>
    <property type="match status" value="1"/>
</dbReference>
<dbReference type="InterPro" id="IPR029063">
    <property type="entry name" value="SAM-dependent_MTases_sf"/>
</dbReference>
<dbReference type="Gene3D" id="3.30.950.10">
    <property type="entry name" value="Methyltransferase, Cobalt-precorrin-4 Transmethylase, Domain 2"/>
    <property type="match status" value="1"/>
</dbReference>
<dbReference type="Gene3D" id="3.40.1010.10">
    <property type="entry name" value="Cobalt-precorrin-4 Transmethylase, Domain 1"/>
    <property type="match status" value="1"/>
</dbReference>
<evidence type="ECO:0000259" key="6">
    <source>
        <dbReference type="Pfam" id="PF00590"/>
    </source>
</evidence>
<dbReference type="InterPro" id="IPR014776">
    <property type="entry name" value="4pyrrole_Mease_sub2"/>
</dbReference>
<dbReference type="InterPro" id="IPR014008">
    <property type="entry name" value="Cbl_synth_MTase_CbiT"/>
</dbReference>
<organism evidence="7 8">
    <name type="scientific">Fulvimarina manganoxydans</name>
    <dbReference type="NCBI Taxonomy" id="937218"/>
    <lineage>
        <taxon>Bacteria</taxon>
        <taxon>Pseudomonadati</taxon>
        <taxon>Pseudomonadota</taxon>
        <taxon>Alphaproteobacteria</taxon>
        <taxon>Hyphomicrobiales</taxon>
        <taxon>Aurantimonadaceae</taxon>
        <taxon>Fulvimarina</taxon>
    </lineage>
</organism>
<evidence type="ECO:0000256" key="5">
    <source>
        <dbReference type="ARBA" id="ARBA00022691"/>
    </source>
</evidence>
<dbReference type="InterPro" id="IPR006365">
    <property type="entry name" value="Cbl_synth_CobL"/>
</dbReference>
<evidence type="ECO:0000256" key="1">
    <source>
        <dbReference type="ARBA" id="ARBA00004953"/>
    </source>
</evidence>
<keyword evidence="5" id="KW-0949">S-adenosyl-L-methionine</keyword>
<dbReference type="PANTHER" id="PTHR43182">
    <property type="entry name" value="COBALT-PRECORRIN-6B C(15)-METHYLTRANSFERASE (DECARBOXYLATING)"/>
    <property type="match status" value="1"/>
</dbReference>
<dbReference type="Proteomes" id="UP000192656">
    <property type="component" value="Unassembled WGS sequence"/>
</dbReference>
<proteinExistence type="predicted"/>
<keyword evidence="8" id="KW-1185">Reference proteome</keyword>
<keyword evidence="4 7" id="KW-0808">Transferase</keyword>
<keyword evidence="3 7" id="KW-0489">Methyltransferase</keyword>
<dbReference type="RefSeq" id="WP_084410249.1">
    <property type="nucleotide sequence ID" value="NZ_FWXR01000009.1"/>
</dbReference>
<dbReference type="OrthoDB" id="9787825at2"/>
<dbReference type="PIRSF" id="PIRSF036428">
    <property type="entry name" value="CobL"/>
    <property type="match status" value="1"/>
</dbReference>
<dbReference type="InterPro" id="IPR014777">
    <property type="entry name" value="4pyrrole_Mease_sub1"/>
</dbReference>
<evidence type="ECO:0000256" key="3">
    <source>
        <dbReference type="ARBA" id="ARBA00022603"/>
    </source>
</evidence>
<dbReference type="SUPFAM" id="SSF53335">
    <property type="entry name" value="S-adenosyl-L-methionine-dependent methyltransferases"/>
    <property type="match status" value="1"/>
</dbReference>
<protein>
    <submittedName>
        <fullName evidence="7">Precorrin-6Y C5,15-methyltransferase (Decarboxylating)</fullName>
    </submittedName>
</protein>
<dbReference type="GO" id="GO:0008276">
    <property type="term" value="F:protein methyltransferase activity"/>
    <property type="evidence" value="ECO:0007669"/>
    <property type="project" value="InterPro"/>
</dbReference>
<name>A0A1W2CBK6_9HYPH</name>
<dbReference type="NCBIfam" id="TIGR02469">
    <property type="entry name" value="CbiT"/>
    <property type="match status" value="1"/>
</dbReference>
<evidence type="ECO:0000256" key="2">
    <source>
        <dbReference type="ARBA" id="ARBA00022573"/>
    </source>
</evidence>
<dbReference type="EMBL" id="FWXR01000009">
    <property type="protein sequence ID" value="SMC82573.1"/>
    <property type="molecule type" value="Genomic_DNA"/>
</dbReference>
<evidence type="ECO:0000256" key="4">
    <source>
        <dbReference type="ARBA" id="ARBA00022679"/>
    </source>
</evidence>
<dbReference type="GO" id="GO:0032259">
    <property type="term" value="P:methylation"/>
    <property type="evidence" value="ECO:0007669"/>
    <property type="project" value="UniProtKB-KW"/>
</dbReference>
<comment type="pathway">
    <text evidence="1">Cofactor biosynthesis; adenosylcobalamin biosynthesis.</text>
</comment>
<dbReference type="PANTHER" id="PTHR43182:SF1">
    <property type="entry name" value="COBALT-PRECORRIN-7 C(5)-METHYLTRANSFERASE"/>
    <property type="match status" value="1"/>
</dbReference>
<evidence type="ECO:0000313" key="7">
    <source>
        <dbReference type="EMBL" id="SMC82573.1"/>
    </source>
</evidence>
<dbReference type="Gene3D" id="3.40.50.150">
    <property type="entry name" value="Vaccinia Virus protein VP39"/>
    <property type="match status" value="1"/>
</dbReference>
<feature type="domain" description="Tetrapyrrole methylase" evidence="6">
    <location>
        <begin position="9"/>
        <end position="193"/>
    </location>
</feature>
<gene>
    <name evidence="7" type="ORF">SAMN06297251_10990</name>
</gene>
<dbReference type="InterPro" id="IPR035996">
    <property type="entry name" value="4pyrrol_Methylase_sf"/>
</dbReference>
<dbReference type="UniPathway" id="UPA00148"/>
<evidence type="ECO:0000313" key="8">
    <source>
        <dbReference type="Proteomes" id="UP000192656"/>
    </source>
</evidence>
<dbReference type="InterPro" id="IPR012818">
    <property type="entry name" value="CbiE"/>
</dbReference>
<dbReference type="InterPro" id="IPR000878">
    <property type="entry name" value="4pyrrol_Mease"/>
</dbReference>